<evidence type="ECO:0000313" key="1">
    <source>
        <dbReference type="EMBL" id="GIY90429.1"/>
    </source>
</evidence>
<accession>A0AAV4X780</accession>
<dbReference type="EMBL" id="BPLQ01015713">
    <property type="protein sequence ID" value="GIY90429.1"/>
    <property type="molecule type" value="Genomic_DNA"/>
</dbReference>
<protein>
    <submittedName>
        <fullName evidence="1">Uncharacterized protein</fullName>
    </submittedName>
</protein>
<gene>
    <name evidence="1" type="ORF">CDAR_194672</name>
</gene>
<reference evidence="1 2" key="1">
    <citation type="submission" date="2021-06" db="EMBL/GenBank/DDBJ databases">
        <title>Caerostris darwini draft genome.</title>
        <authorList>
            <person name="Kono N."/>
            <person name="Arakawa K."/>
        </authorList>
    </citation>
    <scope>NUCLEOTIDE SEQUENCE [LARGE SCALE GENOMIC DNA]</scope>
</reference>
<dbReference type="Proteomes" id="UP001054837">
    <property type="component" value="Unassembled WGS sequence"/>
</dbReference>
<sequence>MNNFIGYLRFKSLQYRNSYLYAMTHMQGAMSKDYFTSTRKKDEQSNTLIICSHVFHFCTLKIGISFPFFCEK</sequence>
<comment type="caution">
    <text evidence="1">The sequence shown here is derived from an EMBL/GenBank/DDBJ whole genome shotgun (WGS) entry which is preliminary data.</text>
</comment>
<organism evidence="1 2">
    <name type="scientific">Caerostris darwini</name>
    <dbReference type="NCBI Taxonomy" id="1538125"/>
    <lineage>
        <taxon>Eukaryota</taxon>
        <taxon>Metazoa</taxon>
        <taxon>Ecdysozoa</taxon>
        <taxon>Arthropoda</taxon>
        <taxon>Chelicerata</taxon>
        <taxon>Arachnida</taxon>
        <taxon>Araneae</taxon>
        <taxon>Araneomorphae</taxon>
        <taxon>Entelegynae</taxon>
        <taxon>Araneoidea</taxon>
        <taxon>Araneidae</taxon>
        <taxon>Caerostris</taxon>
    </lineage>
</organism>
<name>A0AAV4X780_9ARAC</name>
<dbReference type="AlphaFoldDB" id="A0AAV4X780"/>
<evidence type="ECO:0000313" key="2">
    <source>
        <dbReference type="Proteomes" id="UP001054837"/>
    </source>
</evidence>
<keyword evidence="2" id="KW-1185">Reference proteome</keyword>
<proteinExistence type="predicted"/>